<dbReference type="GO" id="GO:0071949">
    <property type="term" value="F:FAD binding"/>
    <property type="evidence" value="ECO:0007669"/>
    <property type="project" value="InterPro"/>
</dbReference>
<keyword evidence="4" id="KW-0274">FAD</keyword>
<feature type="signal peptide" evidence="6">
    <location>
        <begin position="1"/>
        <end position="18"/>
    </location>
</feature>
<evidence type="ECO:0000313" key="8">
    <source>
        <dbReference type="EMBL" id="OHE92729.1"/>
    </source>
</evidence>
<evidence type="ECO:0000259" key="7">
    <source>
        <dbReference type="PROSITE" id="PS51387"/>
    </source>
</evidence>
<comment type="caution">
    <text evidence="8">The sequence shown here is derived from an EMBL/GenBank/DDBJ whole genome shotgun (WGS) entry which is preliminary data.</text>
</comment>
<evidence type="ECO:0000256" key="5">
    <source>
        <dbReference type="ARBA" id="ARBA00023002"/>
    </source>
</evidence>
<keyword evidence="9" id="KW-1185">Reference proteome</keyword>
<evidence type="ECO:0000313" key="9">
    <source>
        <dbReference type="Proteomes" id="UP000176998"/>
    </source>
</evidence>
<dbReference type="STRING" id="1209926.A0A1G4AU83"/>
<dbReference type="InterPro" id="IPR050416">
    <property type="entry name" value="FAD-linked_Oxidoreductase"/>
</dbReference>
<dbReference type="PANTHER" id="PTHR42973:SF39">
    <property type="entry name" value="FAD-BINDING PCMH-TYPE DOMAIN-CONTAINING PROTEIN"/>
    <property type="match status" value="1"/>
</dbReference>
<feature type="chain" id="PRO_5009602131" evidence="6">
    <location>
        <begin position="19"/>
        <end position="523"/>
    </location>
</feature>
<dbReference type="PANTHER" id="PTHR42973">
    <property type="entry name" value="BINDING OXIDOREDUCTASE, PUTATIVE (AFU_ORTHOLOGUE AFUA_1G17690)-RELATED"/>
    <property type="match status" value="1"/>
</dbReference>
<organism evidence="8 9">
    <name type="scientific">Colletotrichum orchidophilum</name>
    <dbReference type="NCBI Taxonomy" id="1209926"/>
    <lineage>
        <taxon>Eukaryota</taxon>
        <taxon>Fungi</taxon>
        <taxon>Dikarya</taxon>
        <taxon>Ascomycota</taxon>
        <taxon>Pezizomycotina</taxon>
        <taxon>Sordariomycetes</taxon>
        <taxon>Hypocreomycetidae</taxon>
        <taxon>Glomerellales</taxon>
        <taxon>Glomerellaceae</taxon>
        <taxon>Colletotrichum</taxon>
    </lineage>
</organism>
<dbReference type="GeneID" id="34565079"/>
<proteinExistence type="inferred from homology"/>
<dbReference type="Gene3D" id="3.30.465.10">
    <property type="match status" value="1"/>
</dbReference>
<dbReference type="Pfam" id="PF01565">
    <property type="entry name" value="FAD_binding_4"/>
    <property type="match status" value="1"/>
</dbReference>
<sequence>MICSKFLFALCASALVRGTPVAQDCKAFPGSASWPSSNDWSRLNKTVDGRLFTPLLPGGVCHPGQPNYNADQCPNLLGAWRTFEYHAEDPISVMWDNWTNYSCVPLDGFPCSGTGYPSYVLTDIFTARKNQVRLIVKSSGHDYLGRSIAPGSLSIWTHHLNKIKYHEGQFKLAGSGKIIPGDAITAEAGTKMVDVYTTASQHNRAVVGGGGKTVSQGGFVTGGGHSILAPHYGLAADGVLEMEVVTPDGNIITVNEDQHSDLFWAMRGGGGSTFGVLTSVTVKTHPEKKLTMVLFMAFTAPEAPFTLDLATWGASQLPYLSDSGLSGYLMATVNSTPPIPIPGLPERVAGLMGKTIILDTQDTVKINKIFQPLNKTIQERWPGQVNLFVQTQPYDSFMDWYAENFDDGQAGGSVYLISRLLDKKTLTNDLDALSDALKPILLNDGWLGTYLVAGKGVIQAQPRGGGNAVHPAWRKAYVHARWGYDPWDAAAGEKAREILDARFEPLRKLTPDGGSYMNEAIFP</sequence>
<dbReference type="InterPro" id="IPR006094">
    <property type="entry name" value="Oxid_FAD_bind_N"/>
</dbReference>
<keyword evidence="5" id="KW-0560">Oxidoreductase</keyword>
<keyword evidence="3" id="KW-0285">Flavoprotein</keyword>
<comment type="cofactor">
    <cofactor evidence="1">
        <name>FAD</name>
        <dbReference type="ChEBI" id="CHEBI:57692"/>
    </cofactor>
</comment>
<feature type="domain" description="FAD-binding PCMH-type" evidence="7">
    <location>
        <begin position="101"/>
        <end position="287"/>
    </location>
</feature>
<protein>
    <submittedName>
        <fullName evidence="8">FAD binding domain-containing protein</fullName>
    </submittedName>
</protein>
<evidence type="ECO:0000256" key="2">
    <source>
        <dbReference type="ARBA" id="ARBA00005466"/>
    </source>
</evidence>
<reference evidence="8 9" key="1">
    <citation type="submission" date="2016-09" db="EMBL/GenBank/DDBJ databases">
        <authorList>
            <person name="Capua I."/>
            <person name="De Benedictis P."/>
            <person name="Joannis T."/>
            <person name="Lombin L.H."/>
            <person name="Cattoli G."/>
        </authorList>
    </citation>
    <scope>NUCLEOTIDE SEQUENCE [LARGE SCALE GENOMIC DNA]</scope>
    <source>
        <strain evidence="8 9">IMI 309357</strain>
    </source>
</reference>
<evidence type="ECO:0000256" key="6">
    <source>
        <dbReference type="SAM" id="SignalP"/>
    </source>
</evidence>
<dbReference type="InterPro" id="IPR016169">
    <property type="entry name" value="FAD-bd_PCMH_sub2"/>
</dbReference>
<evidence type="ECO:0000256" key="1">
    <source>
        <dbReference type="ARBA" id="ARBA00001974"/>
    </source>
</evidence>
<evidence type="ECO:0000256" key="3">
    <source>
        <dbReference type="ARBA" id="ARBA00022630"/>
    </source>
</evidence>
<evidence type="ECO:0000256" key="4">
    <source>
        <dbReference type="ARBA" id="ARBA00022827"/>
    </source>
</evidence>
<dbReference type="SUPFAM" id="SSF56176">
    <property type="entry name" value="FAD-binding/transporter-associated domain-like"/>
    <property type="match status" value="1"/>
</dbReference>
<dbReference type="GO" id="GO:0016491">
    <property type="term" value="F:oxidoreductase activity"/>
    <property type="evidence" value="ECO:0007669"/>
    <property type="project" value="UniProtKB-KW"/>
</dbReference>
<name>A0A1G4AU83_9PEZI</name>
<dbReference type="EMBL" id="MJBS01000138">
    <property type="protein sequence ID" value="OHE92729.1"/>
    <property type="molecule type" value="Genomic_DNA"/>
</dbReference>
<dbReference type="OrthoDB" id="9983560at2759"/>
<dbReference type="Proteomes" id="UP000176998">
    <property type="component" value="Unassembled WGS sequence"/>
</dbReference>
<keyword evidence="6" id="KW-0732">Signal</keyword>
<dbReference type="InterPro" id="IPR036318">
    <property type="entry name" value="FAD-bd_PCMH-like_sf"/>
</dbReference>
<accession>A0A1G4AU83</accession>
<gene>
    <name evidence="8" type="ORF">CORC01_11947</name>
</gene>
<comment type="similarity">
    <text evidence="2">Belongs to the oxygen-dependent FAD-linked oxidoreductase family.</text>
</comment>
<dbReference type="RefSeq" id="XP_022469897.1">
    <property type="nucleotide sequence ID" value="XM_022623569.1"/>
</dbReference>
<dbReference type="AlphaFoldDB" id="A0A1G4AU83"/>
<dbReference type="InterPro" id="IPR016166">
    <property type="entry name" value="FAD-bd_PCMH"/>
</dbReference>
<dbReference type="PROSITE" id="PS51387">
    <property type="entry name" value="FAD_PCMH"/>
    <property type="match status" value="1"/>
</dbReference>